<gene>
    <name evidence="2" type="ORF">QO006_001258</name>
</gene>
<organism evidence="2 3">
    <name type="scientific">Deinococcus enclensis</name>
    <dbReference type="NCBI Taxonomy" id="1049582"/>
    <lineage>
        <taxon>Bacteria</taxon>
        <taxon>Thermotogati</taxon>
        <taxon>Deinococcota</taxon>
        <taxon>Deinococci</taxon>
        <taxon>Deinococcales</taxon>
        <taxon>Deinococcaceae</taxon>
        <taxon>Deinococcus</taxon>
    </lineage>
</organism>
<protein>
    <submittedName>
        <fullName evidence="2">Uncharacterized protein</fullName>
    </submittedName>
</protein>
<dbReference type="EMBL" id="JAURUR010000002">
    <property type="protein sequence ID" value="MDP9763841.1"/>
    <property type="molecule type" value="Genomic_DNA"/>
</dbReference>
<evidence type="ECO:0000313" key="3">
    <source>
        <dbReference type="Proteomes" id="UP001232163"/>
    </source>
</evidence>
<evidence type="ECO:0000313" key="2">
    <source>
        <dbReference type="EMBL" id="MDP9763841.1"/>
    </source>
</evidence>
<feature type="region of interest" description="Disordered" evidence="1">
    <location>
        <begin position="1"/>
        <end position="27"/>
    </location>
</feature>
<evidence type="ECO:0000256" key="1">
    <source>
        <dbReference type="SAM" id="MobiDB-lite"/>
    </source>
</evidence>
<accession>A0ABT9MBG8</accession>
<dbReference type="Proteomes" id="UP001232163">
    <property type="component" value="Unassembled WGS sequence"/>
</dbReference>
<proteinExistence type="predicted"/>
<feature type="region of interest" description="Disordered" evidence="1">
    <location>
        <begin position="78"/>
        <end position="107"/>
    </location>
</feature>
<sequence>MTKDDSKPAQEAGTATPAETKSDTRAQALTRVAYTGRTAGTVTDREGRVLVRHIEPGDVLEPETAKERKALLDSGHFELTRSRATTDGTPLTARPAADADASEGPQE</sequence>
<name>A0ABT9MBG8_9DEIO</name>
<comment type="caution">
    <text evidence="2">The sequence shown here is derived from an EMBL/GenBank/DDBJ whole genome shotgun (WGS) entry which is preliminary data.</text>
</comment>
<dbReference type="RefSeq" id="WP_307464979.1">
    <property type="nucleotide sequence ID" value="NZ_JAURUR010000002.1"/>
</dbReference>
<keyword evidence="3" id="KW-1185">Reference proteome</keyword>
<reference evidence="2 3" key="1">
    <citation type="submission" date="2023-07" db="EMBL/GenBank/DDBJ databases">
        <title>Genomic Encyclopedia of Type Strains, Phase IV (KMG-IV): sequencing the most valuable type-strain genomes for metagenomic binning, comparative biology and taxonomic classification.</title>
        <authorList>
            <person name="Goeker M."/>
        </authorList>
    </citation>
    <scope>NUCLEOTIDE SEQUENCE [LARGE SCALE GENOMIC DNA]</scope>
    <source>
        <strain evidence="2 3">NIO-1023</strain>
    </source>
</reference>